<proteinExistence type="predicted"/>
<dbReference type="Pfam" id="PF05225">
    <property type="entry name" value="HTH_psq"/>
    <property type="match status" value="1"/>
</dbReference>
<feature type="domain" description="HTH psq-type" evidence="2">
    <location>
        <begin position="15"/>
        <end position="49"/>
    </location>
</feature>
<dbReference type="AlphaFoldDB" id="A0AAV8X5S8"/>
<keyword evidence="4" id="KW-1185">Reference proteome</keyword>
<dbReference type="Gene3D" id="1.10.10.60">
    <property type="entry name" value="Homeodomain-like"/>
    <property type="match status" value="1"/>
</dbReference>
<dbReference type="Proteomes" id="UP001162156">
    <property type="component" value="Unassembled WGS sequence"/>
</dbReference>
<evidence type="ECO:0000256" key="1">
    <source>
        <dbReference type="ARBA" id="ARBA00004123"/>
    </source>
</evidence>
<comment type="caution">
    <text evidence="3">The sequence shown here is derived from an EMBL/GenBank/DDBJ whole genome shotgun (WGS) entry which is preliminary data.</text>
</comment>
<comment type="subcellular location">
    <subcellularLocation>
        <location evidence="1">Nucleus</location>
    </subcellularLocation>
</comment>
<dbReference type="InterPro" id="IPR009057">
    <property type="entry name" value="Homeodomain-like_sf"/>
</dbReference>
<sequence length="248" mass="29096">MPKVTKKRRYVKNYTEESLQLALQDIKNGMPKQRAAIKYGIPRVMLQFRLSENFKKVEHDPNTCLTSEKQNLLESRIIESYKKVFPKRRDDIQASVKAFLDKHPRPNPFKYNLPGEHWYQFFLRRHKTLTNRTPEAVTNASGNVSETDIRKWFENIEHYLNEKDYFNILEDPTRVYNGDETYFTLCPKEDKVIAPRDAKNVYQIEQGPSKTNITVMFTFSAYGVTTPPMIVYAYKRLSKNIAESVPDG</sequence>
<reference evidence="3" key="1">
    <citation type="journal article" date="2023" name="Insect Mol. Biol.">
        <title>Genome sequencing provides insights into the evolution of gene families encoding plant cell wall-degrading enzymes in longhorned beetles.</title>
        <authorList>
            <person name="Shin N.R."/>
            <person name="Okamura Y."/>
            <person name="Kirsch R."/>
            <person name="Pauchet Y."/>
        </authorList>
    </citation>
    <scope>NUCLEOTIDE SEQUENCE</scope>
    <source>
        <strain evidence="3">RBIC_L_NR</strain>
    </source>
</reference>
<evidence type="ECO:0000313" key="3">
    <source>
        <dbReference type="EMBL" id="KAJ8933907.1"/>
    </source>
</evidence>
<evidence type="ECO:0000259" key="2">
    <source>
        <dbReference type="Pfam" id="PF05225"/>
    </source>
</evidence>
<name>A0AAV8X5S8_9CUCU</name>
<gene>
    <name evidence="3" type="ORF">NQ314_013707</name>
</gene>
<dbReference type="SUPFAM" id="SSF46689">
    <property type="entry name" value="Homeodomain-like"/>
    <property type="match status" value="1"/>
</dbReference>
<protein>
    <recommendedName>
        <fullName evidence="2">HTH psq-type domain-containing protein</fullName>
    </recommendedName>
</protein>
<dbReference type="InterPro" id="IPR007889">
    <property type="entry name" value="HTH_Psq"/>
</dbReference>
<dbReference type="GO" id="GO:0003677">
    <property type="term" value="F:DNA binding"/>
    <property type="evidence" value="ECO:0007669"/>
    <property type="project" value="InterPro"/>
</dbReference>
<evidence type="ECO:0000313" key="4">
    <source>
        <dbReference type="Proteomes" id="UP001162156"/>
    </source>
</evidence>
<accession>A0AAV8X5S8</accession>
<dbReference type="GO" id="GO:0005634">
    <property type="term" value="C:nucleus"/>
    <property type="evidence" value="ECO:0007669"/>
    <property type="project" value="UniProtKB-SubCell"/>
</dbReference>
<dbReference type="EMBL" id="JANEYF010003802">
    <property type="protein sequence ID" value="KAJ8933907.1"/>
    <property type="molecule type" value="Genomic_DNA"/>
</dbReference>
<organism evidence="3 4">
    <name type="scientific">Rhamnusium bicolor</name>
    <dbReference type="NCBI Taxonomy" id="1586634"/>
    <lineage>
        <taxon>Eukaryota</taxon>
        <taxon>Metazoa</taxon>
        <taxon>Ecdysozoa</taxon>
        <taxon>Arthropoda</taxon>
        <taxon>Hexapoda</taxon>
        <taxon>Insecta</taxon>
        <taxon>Pterygota</taxon>
        <taxon>Neoptera</taxon>
        <taxon>Endopterygota</taxon>
        <taxon>Coleoptera</taxon>
        <taxon>Polyphaga</taxon>
        <taxon>Cucujiformia</taxon>
        <taxon>Chrysomeloidea</taxon>
        <taxon>Cerambycidae</taxon>
        <taxon>Lepturinae</taxon>
        <taxon>Rhagiini</taxon>
        <taxon>Rhamnusium</taxon>
    </lineage>
</organism>